<comment type="caution">
    <text evidence="2">The sequence shown here is derived from an EMBL/GenBank/DDBJ whole genome shotgun (WGS) entry which is preliminary data.</text>
</comment>
<reference evidence="2 3" key="1">
    <citation type="submission" date="2016-07" db="EMBL/GenBank/DDBJ databases">
        <title>Pervasive Adenine N6-methylation of Active Genes in Fungi.</title>
        <authorList>
            <consortium name="DOE Joint Genome Institute"/>
            <person name="Mondo S.J."/>
            <person name="Dannebaum R.O."/>
            <person name="Kuo R.C."/>
            <person name="Labutti K."/>
            <person name="Haridas S."/>
            <person name="Kuo A."/>
            <person name="Salamov A."/>
            <person name="Ahrendt S.R."/>
            <person name="Lipzen A."/>
            <person name="Sullivan W."/>
            <person name="Andreopoulos W.B."/>
            <person name="Clum A."/>
            <person name="Lindquist E."/>
            <person name="Daum C."/>
            <person name="Ramamoorthy G.K."/>
            <person name="Gryganskyi A."/>
            <person name="Culley D."/>
            <person name="Magnuson J.K."/>
            <person name="James T.Y."/>
            <person name="O'Malley M.A."/>
            <person name="Stajich J.E."/>
            <person name="Spatafora J.W."/>
            <person name="Visel A."/>
            <person name="Grigoriev I.V."/>
        </authorList>
    </citation>
    <scope>NUCLEOTIDE SEQUENCE [LARGE SCALE GENOMIC DNA]</scope>
    <source>
        <strain evidence="2 3">PL171</strain>
    </source>
</reference>
<evidence type="ECO:0000313" key="2">
    <source>
        <dbReference type="EMBL" id="ORZ30627.1"/>
    </source>
</evidence>
<proteinExistence type="predicted"/>
<gene>
    <name evidence="2" type="ORF">BCR44DRAFT_403347</name>
</gene>
<organism evidence="2 3">
    <name type="scientific">Catenaria anguillulae PL171</name>
    <dbReference type="NCBI Taxonomy" id="765915"/>
    <lineage>
        <taxon>Eukaryota</taxon>
        <taxon>Fungi</taxon>
        <taxon>Fungi incertae sedis</taxon>
        <taxon>Blastocladiomycota</taxon>
        <taxon>Blastocladiomycetes</taxon>
        <taxon>Blastocladiales</taxon>
        <taxon>Catenariaceae</taxon>
        <taxon>Catenaria</taxon>
    </lineage>
</organism>
<feature type="region of interest" description="Disordered" evidence="1">
    <location>
        <begin position="84"/>
        <end position="131"/>
    </location>
</feature>
<evidence type="ECO:0000256" key="1">
    <source>
        <dbReference type="SAM" id="MobiDB-lite"/>
    </source>
</evidence>
<dbReference type="AlphaFoldDB" id="A0A1Y2H7R0"/>
<evidence type="ECO:0000313" key="3">
    <source>
        <dbReference type="Proteomes" id="UP000193411"/>
    </source>
</evidence>
<protein>
    <submittedName>
        <fullName evidence="2">Uncharacterized protein</fullName>
    </submittedName>
</protein>
<dbReference type="EMBL" id="MCFL01000079">
    <property type="protein sequence ID" value="ORZ30627.1"/>
    <property type="molecule type" value="Genomic_DNA"/>
</dbReference>
<keyword evidence="3" id="KW-1185">Reference proteome</keyword>
<name>A0A1Y2H7R0_9FUNG</name>
<accession>A0A1Y2H7R0</accession>
<sequence length="373" mass="40790">MSAMSTSPTDSKQFLTAARLRITIDSSMLALCLPWTCYCFWTGGWSCLHSTLAAASDSNTRAPAAAPNALTKPAHSTLTVTSAKRVHSASEPGHDGTNAHNPGKRMHVNDDRLQAPMPDGASPLPGRPFEPRRGGSKPEACVFCSALGPCWILDFDGNWTRARICKDCADLHKIPAIHMSRPCAHRVFDQWGRCIRACHTSCRGQPKTSPSANFCQRHQRLPLNSPNLSPYHKVVIKTTKGRGRGQEITLSNKCSTLTYGHYSTTTYLVDITGVATSQLLCLQCAVQLARPIILSDYPCSFRVFKDGRCVQACHFIARAVDANKKYSASKDKLCAMHHPFANPHDCDRGKALVALLGLIWCLVRRRGPVHGGS</sequence>
<dbReference type="Proteomes" id="UP000193411">
    <property type="component" value="Unassembled WGS sequence"/>
</dbReference>